<reference evidence="17 18" key="1">
    <citation type="submission" date="2023-06" db="EMBL/GenBank/DDBJ databases">
        <title>Aquibacillus rhizosphaerae LR5S19.</title>
        <authorList>
            <person name="Sun J.-Q."/>
        </authorList>
    </citation>
    <scope>NUCLEOTIDE SEQUENCE [LARGE SCALE GENOMIC DNA]</scope>
    <source>
        <strain evidence="17 18">LR5S19</strain>
    </source>
</reference>
<keyword evidence="12 14" id="KW-0173">Coenzyme A biosynthesis</keyword>
<dbReference type="Gene3D" id="3.40.50.300">
    <property type="entry name" value="P-loop containing nucleotide triphosphate hydrolases"/>
    <property type="match status" value="1"/>
</dbReference>
<proteinExistence type="inferred from homology"/>
<evidence type="ECO:0000256" key="7">
    <source>
        <dbReference type="ARBA" id="ARBA00022490"/>
    </source>
</evidence>
<dbReference type="EMBL" id="JASTZU010000018">
    <property type="protein sequence ID" value="MDL4839793.1"/>
    <property type="molecule type" value="Genomic_DNA"/>
</dbReference>
<evidence type="ECO:0000256" key="3">
    <source>
        <dbReference type="ARBA" id="ARBA00005225"/>
    </source>
</evidence>
<dbReference type="InterPro" id="IPR004566">
    <property type="entry name" value="PanK"/>
</dbReference>
<comment type="similarity">
    <text evidence="4 14 15">Belongs to the prokaryotic pantothenate kinase family.</text>
</comment>
<dbReference type="InterPro" id="IPR006083">
    <property type="entry name" value="PRK/URK"/>
</dbReference>
<evidence type="ECO:0000256" key="10">
    <source>
        <dbReference type="ARBA" id="ARBA00022777"/>
    </source>
</evidence>
<dbReference type="RefSeq" id="WP_285930751.1">
    <property type="nucleotide sequence ID" value="NZ_JASTZU010000018.1"/>
</dbReference>
<comment type="catalytic activity">
    <reaction evidence="1 14 15">
        <text>(R)-pantothenate + ATP = (R)-4'-phosphopantothenate + ADP + H(+)</text>
        <dbReference type="Rhea" id="RHEA:16373"/>
        <dbReference type="ChEBI" id="CHEBI:10986"/>
        <dbReference type="ChEBI" id="CHEBI:15378"/>
        <dbReference type="ChEBI" id="CHEBI:29032"/>
        <dbReference type="ChEBI" id="CHEBI:30616"/>
        <dbReference type="ChEBI" id="CHEBI:456216"/>
        <dbReference type="EC" id="2.7.1.33"/>
    </reaction>
</comment>
<organism evidence="17 18">
    <name type="scientific">Aquibacillus rhizosphaerae</name>
    <dbReference type="NCBI Taxonomy" id="3051431"/>
    <lineage>
        <taxon>Bacteria</taxon>
        <taxon>Bacillati</taxon>
        <taxon>Bacillota</taxon>
        <taxon>Bacilli</taxon>
        <taxon>Bacillales</taxon>
        <taxon>Bacillaceae</taxon>
        <taxon>Aquibacillus</taxon>
    </lineage>
</organism>
<keyword evidence="9 14" id="KW-0547">Nucleotide-binding</keyword>
<evidence type="ECO:0000259" key="16">
    <source>
        <dbReference type="Pfam" id="PF00485"/>
    </source>
</evidence>
<keyword evidence="8 14" id="KW-0808">Transferase</keyword>
<dbReference type="PANTHER" id="PTHR10285">
    <property type="entry name" value="URIDINE KINASE"/>
    <property type="match status" value="1"/>
</dbReference>
<evidence type="ECO:0000256" key="15">
    <source>
        <dbReference type="RuleBase" id="RU003530"/>
    </source>
</evidence>
<comment type="subcellular location">
    <subcellularLocation>
        <location evidence="2 14 15">Cytoplasm</location>
    </subcellularLocation>
</comment>
<dbReference type="GO" id="GO:0004594">
    <property type="term" value="F:pantothenate kinase activity"/>
    <property type="evidence" value="ECO:0007669"/>
    <property type="project" value="UniProtKB-EC"/>
</dbReference>
<comment type="caution">
    <text evidence="17">The sequence shown here is derived from an EMBL/GenBank/DDBJ whole genome shotgun (WGS) entry which is preliminary data.</text>
</comment>
<evidence type="ECO:0000313" key="18">
    <source>
        <dbReference type="Proteomes" id="UP001235343"/>
    </source>
</evidence>
<feature type="domain" description="Phosphoribulokinase/uridine kinase" evidence="16">
    <location>
        <begin position="86"/>
        <end position="229"/>
    </location>
</feature>
<evidence type="ECO:0000256" key="1">
    <source>
        <dbReference type="ARBA" id="ARBA00001206"/>
    </source>
</evidence>
<comment type="pathway">
    <text evidence="3 14 15">Cofactor biosynthesis; coenzyme A biosynthesis; CoA from (R)-pantothenate: step 1/5.</text>
</comment>
<dbReference type="EC" id="2.7.1.33" evidence="5 14"/>
<evidence type="ECO:0000256" key="4">
    <source>
        <dbReference type="ARBA" id="ARBA00006087"/>
    </source>
</evidence>
<dbReference type="NCBIfam" id="TIGR00554">
    <property type="entry name" value="panK_bact"/>
    <property type="match status" value="1"/>
</dbReference>
<evidence type="ECO:0000256" key="12">
    <source>
        <dbReference type="ARBA" id="ARBA00022993"/>
    </source>
</evidence>
<dbReference type="Pfam" id="PF00485">
    <property type="entry name" value="PRK"/>
    <property type="match status" value="1"/>
</dbReference>
<keyword evidence="11 14" id="KW-0067">ATP-binding</keyword>
<keyword evidence="18" id="KW-1185">Reference proteome</keyword>
<name>A0ABT7L1Q8_9BACI</name>
<feature type="binding site" evidence="14">
    <location>
        <begin position="91"/>
        <end position="98"/>
    </location>
    <ligand>
        <name>ATP</name>
        <dbReference type="ChEBI" id="CHEBI:30616"/>
    </ligand>
</feature>
<dbReference type="Proteomes" id="UP001235343">
    <property type="component" value="Unassembled WGS sequence"/>
</dbReference>
<evidence type="ECO:0000256" key="13">
    <source>
        <dbReference type="ARBA" id="ARBA00032866"/>
    </source>
</evidence>
<sequence>MPEKLTSYLSFTRKEWSELRYDTPLTINQAELEELHGINENISLDEVKDIYLPLIRYLSFNIIAYEQLHHVTDKFFKQKSRKIPFIIGIAGSVAVGKSTTSRIIQSLLSGLPSHPKVALITTDGFLYPNEVLKDRGLTEKKGFPESYDTRALIQFLDDLKSGIPKVQAPVYSHLYYDIIPGEYLEMEQPDIVIIEGINVLQPPRQLGEILPSLFVSDFFDLSIYVDADERDIFHWYKERFKKLKETAFSKPDSYFTRYANLSDHEAEKVATDIWNRINKKNLNLNIRPTKNRADVIIRKGKDHSVSSIKLRKI</sequence>
<accession>A0ABT7L1Q8</accession>
<dbReference type="CDD" id="cd02025">
    <property type="entry name" value="PanK"/>
    <property type="match status" value="1"/>
</dbReference>
<evidence type="ECO:0000313" key="17">
    <source>
        <dbReference type="EMBL" id="MDL4839793.1"/>
    </source>
</evidence>
<keyword evidence="10 14" id="KW-0418">Kinase</keyword>
<keyword evidence="7 14" id="KW-0963">Cytoplasm</keyword>
<protein>
    <recommendedName>
        <fullName evidence="6 14">Pantothenate kinase</fullName>
        <ecNumber evidence="5 14">2.7.1.33</ecNumber>
    </recommendedName>
    <alternativeName>
        <fullName evidence="13 14">Pantothenic acid kinase</fullName>
    </alternativeName>
</protein>
<evidence type="ECO:0000256" key="8">
    <source>
        <dbReference type="ARBA" id="ARBA00022679"/>
    </source>
</evidence>
<evidence type="ECO:0000256" key="6">
    <source>
        <dbReference type="ARBA" id="ARBA00015080"/>
    </source>
</evidence>
<evidence type="ECO:0000256" key="9">
    <source>
        <dbReference type="ARBA" id="ARBA00022741"/>
    </source>
</evidence>
<dbReference type="SUPFAM" id="SSF52540">
    <property type="entry name" value="P-loop containing nucleoside triphosphate hydrolases"/>
    <property type="match status" value="1"/>
</dbReference>
<dbReference type="InterPro" id="IPR027417">
    <property type="entry name" value="P-loop_NTPase"/>
</dbReference>
<evidence type="ECO:0000256" key="14">
    <source>
        <dbReference type="HAMAP-Rule" id="MF_00215"/>
    </source>
</evidence>
<dbReference type="HAMAP" id="MF_00215">
    <property type="entry name" value="Pantothen_kinase_1"/>
    <property type="match status" value="1"/>
</dbReference>
<evidence type="ECO:0000256" key="11">
    <source>
        <dbReference type="ARBA" id="ARBA00022840"/>
    </source>
</evidence>
<dbReference type="PIRSF" id="PIRSF000545">
    <property type="entry name" value="Pantothenate_kin"/>
    <property type="match status" value="1"/>
</dbReference>
<evidence type="ECO:0000256" key="2">
    <source>
        <dbReference type="ARBA" id="ARBA00004496"/>
    </source>
</evidence>
<gene>
    <name evidence="14 17" type="primary">coaA</name>
    <name evidence="17" type="ORF">QQS35_04890</name>
</gene>
<evidence type="ECO:0000256" key="5">
    <source>
        <dbReference type="ARBA" id="ARBA00012102"/>
    </source>
</evidence>